<feature type="transmembrane region" description="Helical" evidence="2">
    <location>
        <begin position="72"/>
        <end position="92"/>
    </location>
</feature>
<feature type="region of interest" description="Disordered" evidence="1">
    <location>
        <begin position="135"/>
        <end position="207"/>
    </location>
</feature>
<gene>
    <name evidence="3" type="ORF">BKCO1_610007</name>
</gene>
<dbReference type="RefSeq" id="XP_020126670.1">
    <property type="nucleotide sequence ID" value="XM_020278040.1"/>
</dbReference>
<dbReference type="GeneID" id="31018301"/>
<evidence type="ECO:0000256" key="1">
    <source>
        <dbReference type="SAM" id="MobiDB-lite"/>
    </source>
</evidence>
<feature type="transmembrane region" description="Helical" evidence="2">
    <location>
        <begin position="348"/>
        <end position="365"/>
    </location>
</feature>
<name>A0A1J9QQW9_9PEZI</name>
<reference evidence="3 4" key="1">
    <citation type="submission" date="2016-10" db="EMBL/GenBank/DDBJ databases">
        <title>Proteomics and genomics reveal pathogen-plant mechanisms compatible with a hemibiotrophic lifestyle of Diplodia corticola.</title>
        <authorList>
            <person name="Fernandes I."/>
            <person name="De Jonge R."/>
            <person name="Van De Peer Y."/>
            <person name="Devreese B."/>
            <person name="Alves A."/>
            <person name="Esteves A.C."/>
        </authorList>
    </citation>
    <scope>NUCLEOTIDE SEQUENCE [LARGE SCALE GENOMIC DNA]</scope>
    <source>
        <strain evidence="3 4">CBS 112549</strain>
    </source>
</reference>
<keyword evidence="2" id="KW-0812">Transmembrane</keyword>
<keyword evidence="2" id="KW-1133">Transmembrane helix</keyword>
<proteinExistence type="predicted"/>
<evidence type="ECO:0000256" key="2">
    <source>
        <dbReference type="SAM" id="Phobius"/>
    </source>
</evidence>
<comment type="caution">
    <text evidence="3">The sequence shown here is derived from an EMBL/GenBank/DDBJ whole genome shotgun (WGS) entry which is preliminary data.</text>
</comment>
<evidence type="ECO:0000313" key="4">
    <source>
        <dbReference type="Proteomes" id="UP000183809"/>
    </source>
</evidence>
<sequence>MAKFKPDCTLPPPNTRFVSSPTVRGTLDILWSCLSIFVLCTWSIYHPNLPVQACPKNWKQRLRKQSHLFYRKIRFFVVMLFMPEAIIAFAAIELHSAVITLKKARTENKDWTLADSFLLDMGGFAICFPEDDEAAVRGSSDEPEPSNLPTSHLHSPRDPGGSIGSAGSVLSESGSSHNSMTGTEFSEHVQTSSDSFRELGSPLPSGDAQAKRAQWFSQYVPLDRLERNTQIESLRMGQTGWYRSDRNLHTLMEVEYDWPEKLHSRHQDEARNLASLQADTWILNAAQIQYAKDRDIIAQHPQLTTSDLEDRNKGSYLVKGLAVLQVSWLIAQVSARVDYGLPSTQLEIATLAYAACALVIYVLFWEKPQDIKNMSKVKAQRFATAKEMMEIAKIGPRTVGYRQPIRDAT</sequence>
<dbReference type="AlphaFoldDB" id="A0A1J9QQW9"/>
<feature type="compositionally biased region" description="Low complexity" evidence="1">
    <location>
        <begin position="165"/>
        <end position="179"/>
    </location>
</feature>
<dbReference type="EMBL" id="MNUE01000061">
    <property type="protein sequence ID" value="OJD30410.1"/>
    <property type="molecule type" value="Genomic_DNA"/>
</dbReference>
<organism evidence="3 4">
    <name type="scientific">Diplodia corticola</name>
    <dbReference type="NCBI Taxonomy" id="236234"/>
    <lineage>
        <taxon>Eukaryota</taxon>
        <taxon>Fungi</taxon>
        <taxon>Dikarya</taxon>
        <taxon>Ascomycota</taxon>
        <taxon>Pezizomycotina</taxon>
        <taxon>Dothideomycetes</taxon>
        <taxon>Dothideomycetes incertae sedis</taxon>
        <taxon>Botryosphaeriales</taxon>
        <taxon>Botryosphaeriaceae</taxon>
        <taxon>Diplodia</taxon>
    </lineage>
</organism>
<accession>A0A1J9QQW9</accession>
<keyword evidence="4" id="KW-1185">Reference proteome</keyword>
<keyword evidence="2" id="KW-0472">Membrane</keyword>
<protein>
    <submittedName>
        <fullName evidence="3">Vegetative incompatibility protein 3a</fullName>
    </submittedName>
</protein>
<evidence type="ECO:0000313" key="3">
    <source>
        <dbReference type="EMBL" id="OJD30410.1"/>
    </source>
</evidence>
<dbReference type="Proteomes" id="UP000183809">
    <property type="component" value="Unassembled WGS sequence"/>
</dbReference>
<dbReference type="PANTHER" id="PTHR35043">
    <property type="entry name" value="TRANSCRIPTION FACTOR DOMAIN-CONTAINING PROTEIN"/>
    <property type="match status" value="1"/>
</dbReference>
<dbReference type="PANTHER" id="PTHR35043:SF7">
    <property type="entry name" value="TRANSCRIPTION FACTOR DOMAIN-CONTAINING PROTEIN"/>
    <property type="match status" value="1"/>
</dbReference>
<dbReference type="STRING" id="236234.A0A1J9QQW9"/>
<dbReference type="OrthoDB" id="9451547at2759"/>
<feature type="compositionally biased region" description="Polar residues" evidence="1">
    <location>
        <begin position="180"/>
        <end position="194"/>
    </location>
</feature>